<dbReference type="InterPro" id="IPR039536">
    <property type="entry name" value="TetR_C_Proteobacteria"/>
</dbReference>
<dbReference type="Proteomes" id="UP000000844">
    <property type="component" value="Chromosome"/>
</dbReference>
<dbReference type="FunFam" id="1.10.10.60:FF:000141">
    <property type="entry name" value="TetR family transcriptional regulator"/>
    <property type="match status" value="1"/>
</dbReference>
<dbReference type="OrthoDB" id="7186128at2"/>
<keyword evidence="2 4" id="KW-0238">DNA-binding</keyword>
<evidence type="ECO:0000313" key="7">
    <source>
        <dbReference type="Proteomes" id="UP000000844"/>
    </source>
</evidence>
<protein>
    <submittedName>
        <fullName evidence="6">Transcriptional regulator, TetR family</fullName>
    </submittedName>
</protein>
<name>D3PZG0_STANL</name>
<dbReference type="Pfam" id="PF14246">
    <property type="entry name" value="TetR_C_7"/>
    <property type="match status" value="1"/>
</dbReference>
<keyword evidence="7" id="KW-1185">Reference proteome</keyword>
<dbReference type="AlphaFoldDB" id="D3PZG0"/>
<dbReference type="PROSITE" id="PS50977">
    <property type="entry name" value="HTH_TETR_2"/>
    <property type="match status" value="1"/>
</dbReference>
<dbReference type="GO" id="GO:0045892">
    <property type="term" value="P:negative regulation of DNA-templated transcription"/>
    <property type="evidence" value="ECO:0007669"/>
    <property type="project" value="UniProtKB-ARBA"/>
</dbReference>
<organism evidence="6 7">
    <name type="scientific">Stackebrandtia nassauensis (strain DSM 44728 / CIP 108903 / NRRL B-16338 / NBRC 102104 / LLR-40K-21)</name>
    <dbReference type="NCBI Taxonomy" id="446470"/>
    <lineage>
        <taxon>Bacteria</taxon>
        <taxon>Bacillati</taxon>
        <taxon>Actinomycetota</taxon>
        <taxon>Actinomycetes</taxon>
        <taxon>Glycomycetales</taxon>
        <taxon>Glycomycetaceae</taxon>
        <taxon>Stackebrandtia</taxon>
    </lineage>
</organism>
<feature type="DNA-binding region" description="H-T-H motif" evidence="4">
    <location>
        <begin position="39"/>
        <end position="58"/>
    </location>
</feature>
<evidence type="ECO:0000256" key="2">
    <source>
        <dbReference type="ARBA" id="ARBA00023125"/>
    </source>
</evidence>
<dbReference type="Gene3D" id="1.10.10.60">
    <property type="entry name" value="Homeodomain-like"/>
    <property type="match status" value="1"/>
</dbReference>
<dbReference type="PANTHER" id="PTHR30055:SF146">
    <property type="entry name" value="HTH-TYPE TRANSCRIPTIONAL DUAL REGULATOR CECR"/>
    <property type="match status" value="1"/>
</dbReference>
<dbReference type="HOGENOM" id="CLU_069356_27_0_11"/>
<feature type="domain" description="HTH tetR-type" evidence="5">
    <location>
        <begin position="16"/>
        <end position="76"/>
    </location>
</feature>
<dbReference type="InterPro" id="IPR050109">
    <property type="entry name" value="HTH-type_TetR-like_transc_reg"/>
</dbReference>
<accession>D3PZG0</accession>
<dbReference type="KEGG" id="sna:Snas_1938"/>
<evidence type="ECO:0000259" key="5">
    <source>
        <dbReference type="PROSITE" id="PS50977"/>
    </source>
</evidence>
<evidence type="ECO:0000256" key="4">
    <source>
        <dbReference type="PROSITE-ProRule" id="PRU00335"/>
    </source>
</evidence>
<sequence>MATETAPSSRPVGGRADKRESIIRGAMAVFAEEGYTRASIDAIAKRAGVSTRTIYNHFRDKPELFHVTIMTSTNGVGDAISALIERHFHKVTDVEADLNAFGFDLVTSKGEFSAHFAMMQQVKTEWAHVPAEAARLWREAGPRRVNNELAAKLSELDAKGLLRVENPQQAAKHLQTLVWGSLPIDFDLAATPESEIAAHVASGVRVFLYGYAAPSELPVASGSASS</sequence>
<keyword evidence="3" id="KW-0804">Transcription</keyword>
<dbReference type="PRINTS" id="PR00455">
    <property type="entry name" value="HTHTETR"/>
</dbReference>
<dbReference type="InterPro" id="IPR023772">
    <property type="entry name" value="DNA-bd_HTH_TetR-type_CS"/>
</dbReference>
<dbReference type="eggNOG" id="COG1309">
    <property type="taxonomic scope" value="Bacteria"/>
</dbReference>
<dbReference type="GO" id="GO:0003700">
    <property type="term" value="F:DNA-binding transcription factor activity"/>
    <property type="evidence" value="ECO:0007669"/>
    <property type="project" value="TreeGrafter"/>
</dbReference>
<dbReference type="RefSeq" id="WP_013017205.1">
    <property type="nucleotide sequence ID" value="NC_013947.1"/>
</dbReference>
<evidence type="ECO:0000256" key="3">
    <source>
        <dbReference type="ARBA" id="ARBA00023163"/>
    </source>
</evidence>
<keyword evidence="1" id="KW-0805">Transcription regulation</keyword>
<evidence type="ECO:0000313" key="6">
    <source>
        <dbReference type="EMBL" id="ADD41634.1"/>
    </source>
</evidence>
<evidence type="ECO:0000256" key="1">
    <source>
        <dbReference type="ARBA" id="ARBA00023015"/>
    </source>
</evidence>
<dbReference type="Pfam" id="PF00440">
    <property type="entry name" value="TetR_N"/>
    <property type="match status" value="1"/>
</dbReference>
<dbReference type="PANTHER" id="PTHR30055">
    <property type="entry name" value="HTH-TYPE TRANSCRIPTIONAL REGULATOR RUTR"/>
    <property type="match status" value="1"/>
</dbReference>
<dbReference type="Gene3D" id="1.10.357.10">
    <property type="entry name" value="Tetracycline Repressor, domain 2"/>
    <property type="match status" value="1"/>
</dbReference>
<dbReference type="GO" id="GO:0000976">
    <property type="term" value="F:transcription cis-regulatory region binding"/>
    <property type="evidence" value="ECO:0007669"/>
    <property type="project" value="TreeGrafter"/>
</dbReference>
<reference evidence="6 7" key="1">
    <citation type="journal article" date="2009" name="Stand. Genomic Sci.">
        <title>Complete genome sequence of Stackebrandtia nassauensis type strain (LLR-40K-21).</title>
        <authorList>
            <person name="Munk C."/>
            <person name="Lapidus A."/>
            <person name="Copeland A."/>
            <person name="Jando M."/>
            <person name="Mayilraj S."/>
            <person name="Glavina Del Rio T."/>
            <person name="Nolan M."/>
            <person name="Chen F."/>
            <person name="Lucas S."/>
            <person name="Tice H."/>
            <person name="Cheng J.F."/>
            <person name="Han C."/>
            <person name="Detter J.C."/>
            <person name="Bruce D."/>
            <person name="Goodwin L."/>
            <person name="Chain P."/>
            <person name="Pitluck S."/>
            <person name="Goker M."/>
            <person name="Ovchinikova G."/>
            <person name="Pati A."/>
            <person name="Ivanova N."/>
            <person name="Mavromatis K."/>
            <person name="Chen A."/>
            <person name="Palaniappan K."/>
            <person name="Land M."/>
            <person name="Hauser L."/>
            <person name="Chang Y.J."/>
            <person name="Jeffries C.D."/>
            <person name="Bristow J."/>
            <person name="Eisen J.A."/>
            <person name="Markowitz V."/>
            <person name="Hugenholtz P."/>
            <person name="Kyrpides N.C."/>
            <person name="Klenk H.P."/>
        </authorList>
    </citation>
    <scope>NUCLEOTIDE SEQUENCE [LARGE SCALE GENOMIC DNA]</scope>
    <source>
        <strain evidence="7">DSM 44728 / CIP 108903 / NRRL B-16338 / NBRC 102104 / LLR-40K-21</strain>
    </source>
</reference>
<dbReference type="InterPro" id="IPR001647">
    <property type="entry name" value="HTH_TetR"/>
</dbReference>
<dbReference type="PROSITE" id="PS01081">
    <property type="entry name" value="HTH_TETR_1"/>
    <property type="match status" value="1"/>
</dbReference>
<proteinExistence type="predicted"/>
<dbReference type="EMBL" id="CP001778">
    <property type="protein sequence ID" value="ADD41634.1"/>
    <property type="molecule type" value="Genomic_DNA"/>
</dbReference>
<gene>
    <name evidence="6" type="ordered locus">Snas_1938</name>
</gene>
<dbReference type="InterPro" id="IPR009057">
    <property type="entry name" value="Homeodomain-like_sf"/>
</dbReference>
<dbReference type="SUPFAM" id="SSF46689">
    <property type="entry name" value="Homeodomain-like"/>
    <property type="match status" value="1"/>
</dbReference>